<dbReference type="InterPro" id="IPR019600">
    <property type="entry name" value="Hemin_uptake_protein_HemP"/>
</dbReference>
<evidence type="ECO:0000256" key="1">
    <source>
        <dbReference type="SAM" id="MobiDB-lite"/>
    </source>
</evidence>
<dbReference type="Gene3D" id="2.10.70.10">
    <property type="entry name" value="Complement Module, domain 1"/>
    <property type="match status" value="1"/>
</dbReference>
<organism evidence="2 3">
    <name type="scientific">Halomonas cupida</name>
    <dbReference type="NCBI Taxonomy" id="44933"/>
    <lineage>
        <taxon>Bacteria</taxon>
        <taxon>Pseudomonadati</taxon>
        <taxon>Pseudomonadota</taxon>
        <taxon>Gammaproteobacteria</taxon>
        <taxon>Oceanospirillales</taxon>
        <taxon>Halomonadaceae</taxon>
        <taxon>Halomonas</taxon>
    </lineage>
</organism>
<sequence length="62" mass="6851">MATSPDSPRPSALHASTTSQRGQPKTVTSEALLGTDGQLIIEHNGQQYRLRRTRHNKLILTL</sequence>
<reference evidence="2 3" key="1">
    <citation type="submission" date="2016-11" db="EMBL/GenBank/DDBJ databases">
        <authorList>
            <person name="Jaros S."/>
            <person name="Januszkiewicz K."/>
            <person name="Wedrychowicz H."/>
        </authorList>
    </citation>
    <scope>NUCLEOTIDE SEQUENCE [LARGE SCALE GENOMIC DNA]</scope>
    <source>
        <strain evidence="2 3">DSM 4740</strain>
    </source>
</reference>
<evidence type="ECO:0000313" key="3">
    <source>
        <dbReference type="Proteomes" id="UP000184123"/>
    </source>
</evidence>
<dbReference type="EMBL" id="FRCA01000005">
    <property type="protein sequence ID" value="SHM08549.1"/>
    <property type="molecule type" value="Genomic_DNA"/>
</dbReference>
<name>A0A1M7FY51_9GAMM</name>
<dbReference type="AlphaFoldDB" id="A0A1M7FY51"/>
<proteinExistence type="predicted"/>
<protein>
    <submittedName>
        <fullName evidence="2">Hemin uptake protein HemP</fullName>
    </submittedName>
</protein>
<dbReference type="RefSeq" id="WP_084541873.1">
    <property type="nucleotide sequence ID" value="NZ_BJXU01000049.1"/>
</dbReference>
<evidence type="ECO:0000313" key="2">
    <source>
        <dbReference type="EMBL" id="SHM08549.1"/>
    </source>
</evidence>
<gene>
    <name evidence="2" type="ORF">SAMN05660971_02101</name>
</gene>
<dbReference type="Pfam" id="PF10636">
    <property type="entry name" value="hemP"/>
    <property type="match status" value="1"/>
</dbReference>
<dbReference type="Proteomes" id="UP000184123">
    <property type="component" value="Unassembled WGS sequence"/>
</dbReference>
<dbReference type="STRING" id="44933.SAMN05660971_02101"/>
<accession>A0A1M7FY51</accession>
<feature type="compositionally biased region" description="Polar residues" evidence="1">
    <location>
        <begin position="14"/>
        <end position="26"/>
    </location>
</feature>
<feature type="region of interest" description="Disordered" evidence="1">
    <location>
        <begin position="1"/>
        <end position="26"/>
    </location>
</feature>
<dbReference type="OrthoDB" id="6121157at2"/>